<accession>A0A1Y2F4W2</accession>
<sequence>MKLLTSRLTKQMSLKRHLYHRLQLMNPLTSRLTNQISLKRNLYHRLRLMCQTQIPRENPESIVDCHNFRFG</sequence>
<gene>
    <name evidence="1" type="ORF">BCR37DRAFT_381825</name>
</gene>
<dbReference type="GeneID" id="63786363"/>
<comment type="caution">
    <text evidence="1">The sequence shown here is derived from an EMBL/GenBank/DDBJ whole genome shotgun (WGS) entry which is preliminary data.</text>
</comment>
<dbReference type="RefSeq" id="XP_040723590.1">
    <property type="nucleotide sequence ID" value="XM_040869764.1"/>
</dbReference>
<proteinExistence type="predicted"/>
<dbReference type="AlphaFoldDB" id="A0A1Y2F4W2"/>
<dbReference type="Proteomes" id="UP000193685">
    <property type="component" value="Unassembled WGS sequence"/>
</dbReference>
<keyword evidence="2" id="KW-1185">Reference proteome</keyword>
<protein>
    <submittedName>
        <fullName evidence="1">Uncharacterized protein</fullName>
    </submittedName>
</protein>
<dbReference type="EMBL" id="MCFI01000016">
    <property type="protein sequence ID" value="ORY78958.1"/>
    <property type="molecule type" value="Genomic_DNA"/>
</dbReference>
<name>A0A1Y2F4W2_PROLT</name>
<organism evidence="1 2">
    <name type="scientific">Protomyces lactucae-debilis</name>
    <dbReference type="NCBI Taxonomy" id="2754530"/>
    <lineage>
        <taxon>Eukaryota</taxon>
        <taxon>Fungi</taxon>
        <taxon>Dikarya</taxon>
        <taxon>Ascomycota</taxon>
        <taxon>Taphrinomycotina</taxon>
        <taxon>Taphrinomycetes</taxon>
        <taxon>Taphrinales</taxon>
        <taxon>Protomycetaceae</taxon>
        <taxon>Protomyces</taxon>
    </lineage>
</organism>
<evidence type="ECO:0000313" key="2">
    <source>
        <dbReference type="Proteomes" id="UP000193685"/>
    </source>
</evidence>
<evidence type="ECO:0000313" key="1">
    <source>
        <dbReference type="EMBL" id="ORY78958.1"/>
    </source>
</evidence>
<reference evidence="1 2" key="1">
    <citation type="submission" date="2016-07" db="EMBL/GenBank/DDBJ databases">
        <title>Pervasive Adenine N6-methylation of Active Genes in Fungi.</title>
        <authorList>
            <consortium name="DOE Joint Genome Institute"/>
            <person name="Mondo S.J."/>
            <person name="Dannebaum R.O."/>
            <person name="Kuo R.C."/>
            <person name="Labutti K."/>
            <person name="Haridas S."/>
            <person name="Kuo A."/>
            <person name="Salamov A."/>
            <person name="Ahrendt S.R."/>
            <person name="Lipzen A."/>
            <person name="Sullivan W."/>
            <person name="Andreopoulos W.B."/>
            <person name="Clum A."/>
            <person name="Lindquist E."/>
            <person name="Daum C."/>
            <person name="Ramamoorthy G.K."/>
            <person name="Gryganskyi A."/>
            <person name="Culley D."/>
            <person name="Magnuson J.K."/>
            <person name="James T.Y."/>
            <person name="O'Malley M.A."/>
            <person name="Stajich J.E."/>
            <person name="Spatafora J.W."/>
            <person name="Visel A."/>
            <person name="Grigoriev I.V."/>
        </authorList>
    </citation>
    <scope>NUCLEOTIDE SEQUENCE [LARGE SCALE GENOMIC DNA]</scope>
    <source>
        <strain evidence="1 2">12-1054</strain>
    </source>
</reference>